<accession>F8PU06</accession>
<gene>
    <name evidence="2" type="ORF">SERLA73DRAFT_179740</name>
</gene>
<dbReference type="Proteomes" id="UP000008063">
    <property type="component" value="Unassembled WGS sequence"/>
</dbReference>
<evidence type="ECO:0000313" key="3">
    <source>
        <dbReference type="Proteomes" id="UP000008063"/>
    </source>
</evidence>
<organism evidence="3">
    <name type="scientific">Serpula lacrymans var. lacrymans (strain S7.3)</name>
    <name type="common">Dry rot fungus</name>
    <dbReference type="NCBI Taxonomy" id="936435"/>
    <lineage>
        <taxon>Eukaryota</taxon>
        <taxon>Fungi</taxon>
        <taxon>Dikarya</taxon>
        <taxon>Basidiomycota</taxon>
        <taxon>Agaricomycotina</taxon>
        <taxon>Agaricomycetes</taxon>
        <taxon>Agaricomycetidae</taxon>
        <taxon>Boletales</taxon>
        <taxon>Coniophorineae</taxon>
        <taxon>Serpulaceae</taxon>
        <taxon>Serpula</taxon>
    </lineage>
</organism>
<feature type="region of interest" description="Disordered" evidence="1">
    <location>
        <begin position="66"/>
        <end position="179"/>
    </location>
</feature>
<dbReference type="InParanoid" id="F8PU06"/>
<reference evidence="3" key="1">
    <citation type="journal article" date="2011" name="Science">
        <title>The plant cell wall-decomposing machinery underlies the functional diversity of forest fungi.</title>
        <authorList>
            <person name="Eastwood D.C."/>
            <person name="Floudas D."/>
            <person name="Binder M."/>
            <person name="Majcherczyk A."/>
            <person name="Schneider P."/>
            <person name="Aerts A."/>
            <person name="Asiegbu F.O."/>
            <person name="Baker S.E."/>
            <person name="Barry K."/>
            <person name="Bendiksby M."/>
            <person name="Blumentritt M."/>
            <person name="Coutinho P.M."/>
            <person name="Cullen D."/>
            <person name="de Vries R.P."/>
            <person name="Gathman A."/>
            <person name="Goodell B."/>
            <person name="Henrissat B."/>
            <person name="Ihrmark K."/>
            <person name="Kauserud H."/>
            <person name="Kohler A."/>
            <person name="LaButti K."/>
            <person name="Lapidus A."/>
            <person name="Lavin J.L."/>
            <person name="Lee Y.-H."/>
            <person name="Lindquist E."/>
            <person name="Lilly W."/>
            <person name="Lucas S."/>
            <person name="Morin E."/>
            <person name="Murat C."/>
            <person name="Oguiza J.A."/>
            <person name="Park J."/>
            <person name="Pisabarro A.G."/>
            <person name="Riley R."/>
            <person name="Rosling A."/>
            <person name="Salamov A."/>
            <person name="Schmidt O."/>
            <person name="Schmutz J."/>
            <person name="Skrede I."/>
            <person name="Stenlid J."/>
            <person name="Wiebenga A."/>
            <person name="Xie X."/>
            <person name="Kuees U."/>
            <person name="Hibbett D.S."/>
            <person name="Hoffmeister D."/>
            <person name="Hoegberg N."/>
            <person name="Martin F."/>
            <person name="Grigoriev I.V."/>
            <person name="Watkinson S.C."/>
        </authorList>
    </citation>
    <scope>NUCLEOTIDE SEQUENCE [LARGE SCALE GENOMIC DNA]</scope>
    <source>
        <strain evidence="3">strain S7.3</strain>
    </source>
</reference>
<dbReference type="AlphaFoldDB" id="F8PU06"/>
<dbReference type="EMBL" id="GL945479">
    <property type="protein sequence ID" value="EGN99631.1"/>
    <property type="molecule type" value="Genomic_DNA"/>
</dbReference>
<dbReference type="HOGENOM" id="CLU_1042668_0_0_1"/>
<feature type="region of interest" description="Disordered" evidence="1">
    <location>
        <begin position="186"/>
        <end position="205"/>
    </location>
</feature>
<proteinExistence type="predicted"/>
<feature type="compositionally biased region" description="Polar residues" evidence="1">
    <location>
        <begin position="247"/>
        <end position="267"/>
    </location>
</feature>
<sequence>MSVSVEYHSPSITEEAWRAMLREEDVNEAMEQGWSPNDIERVGRAWTGEGAEAYAKLFVSREDGNISKTAKDRPGKLRDIPKLQPGLPPISTSDSGDICQPLTPSQSLASISRSPEMPYTPLTPASSEISNSSSSGSPNLDLSVDGTCEDEYYTIHKRSPSEPCRTPGEAVSGRNRTATGTMYKGTISESSSGSDEAHTRNRLPGTEAEVGATNIRIAFQDLVYPVAVAAGAGVGDRRFHPRDLEPTSPSQLASPEGNSLQGTQSLF</sequence>
<feature type="region of interest" description="Disordered" evidence="1">
    <location>
        <begin position="238"/>
        <end position="267"/>
    </location>
</feature>
<feature type="compositionally biased region" description="Basic and acidic residues" evidence="1">
    <location>
        <begin position="66"/>
        <end position="81"/>
    </location>
</feature>
<protein>
    <submittedName>
        <fullName evidence="2">Uncharacterized protein</fullName>
    </submittedName>
</protein>
<name>F8PU06_SERL3</name>
<feature type="compositionally biased region" description="Low complexity" evidence="1">
    <location>
        <begin position="126"/>
        <end position="137"/>
    </location>
</feature>
<evidence type="ECO:0000256" key="1">
    <source>
        <dbReference type="SAM" id="MobiDB-lite"/>
    </source>
</evidence>
<evidence type="ECO:0000313" key="2">
    <source>
        <dbReference type="EMBL" id="EGN99631.1"/>
    </source>
</evidence>
<feature type="compositionally biased region" description="Polar residues" evidence="1">
    <location>
        <begin position="102"/>
        <end position="113"/>
    </location>
</feature>
<keyword evidence="3" id="KW-1185">Reference proteome</keyword>